<accession>A0A382WZD5</accession>
<reference evidence="1" key="1">
    <citation type="submission" date="2018-05" db="EMBL/GenBank/DDBJ databases">
        <authorList>
            <person name="Lanie J.A."/>
            <person name="Ng W.-L."/>
            <person name="Kazmierczak K.M."/>
            <person name="Andrzejewski T.M."/>
            <person name="Davidsen T.M."/>
            <person name="Wayne K.J."/>
            <person name="Tettelin H."/>
            <person name="Glass J.I."/>
            <person name="Rusch D."/>
            <person name="Podicherti R."/>
            <person name="Tsui H.-C.T."/>
            <person name="Winkler M.E."/>
        </authorList>
    </citation>
    <scope>NUCLEOTIDE SEQUENCE</scope>
</reference>
<name>A0A382WZD5_9ZZZZ</name>
<protein>
    <submittedName>
        <fullName evidence="1">Uncharacterized protein</fullName>
    </submittedName>
</protein>
<dbReference type="AlphaFoldDB" id="A0A382WZD5"/>
<feature type="non-terminal residue" evidence="1">
    <location>
        <position position="1"/>
    </location>
</feature>
<organism evidence="1">
    <name type="scientific">marine metagenome</name>
    <dbReference type="NCBI Taxonomy" id="408172"/>
    <lineage>
        <taxon>unclassified sequences</taxon>
        <taxon>metagenomes</taxon>
        <taxon>ecological metagenomes</taxon>
    </lineage>
</organism>
<proteinExistence type="predicted"/>
<feature type="non-terminal residue" evidence="1">
    <location>
        <position position="56"/>
    </location>
</feature>
<dbReference type="EMBL" id="UINC01163178">
    <property type="protein sequence ID" value="SVD63341.1"/>
    <property type="molecule type" value="Genomic_DNA"/>
</dbReference>
<sequence length="56" mass="5952">MRGAAKMTSNSTKEFSKMRQGMGGLVGAYATLAAQVFAVSAAFQFLRTASEFSNLI</sequence>
<gene>
    <name evidence="1" type="ORF">METZ01_LOCUS416195</name>
</gene>
<evidence type="ECO:0000313" key="1">
    <source>
        <dbReference type="EMBL" id="SVD63341.1"/>
    </source>
</evidence>